<keyword evidence="1" id="KW-1133">Transmembrane helix</keyword>
<keyword evidence="1" id="KW-0472">Membrane</keyword>
<dbReference type="Proteomes" id="UP000002210">
    <property type="component" value="Chromosome"/>
</dbReference>
<accession>A0A158RTM2</accession>
<dbReference type="KEGG" id="bcx:BCA_2058"/>
<reference evidence="2 3" key="1">
    <citation type="submission" date="2009-02" db="EMBL/GenBank/DDBJ databases">
        <title>Genome sequence of Bacillus cereus 03BB102.</title>
        <authorList>
            <person name="Dodson R.J."/>
            <person name="Jackson P."/>
            <person name="Munk A.C."/>
            <person name="Brettin T."/>
            <person name="Bruce D."/>
            <person name="Detter C."/>
            <person name="Tapia R."/>
            <person name="Han C."/>
            <person name="Sutton G."/>
            <person name="Sims D."/>
        </authorList>
    </citation>
    <scope>NUCLEOTIDE SEQUENCE [LARGE SCALE GENOMIC DNA]</scope>
    <source>
        <strain evidence="2 3">03BB102</strain>
    </source>
</reference>
<protein>
    <recommendedName>
        <fullName evidence="4">DUF4083 domain-containing protein</fullName>
    </recommendedName>
</protein>
<keyword evidence="1" id="KW-0812">Transmembrane</keyword>
<evidence type="ECO:0000313" key="2">
    <source>
        <dbReference type="EMBL" id="ACO30551.1"/>
    </source>
</evidence>
<organism evidence="2 3">
    <name type="scientific">Bacillus cereus (strain 03BB102)</name>
    <dbReference type="NCBI Taxonomy" id="572264"/>
    <lineage>
        <taxon>Bacteria</taxon>
        <taxon>Bacillati</taxon>
        <taxon>Bacillota</taxon>
        <taxon>Bacilli</taxon>
        <taxon>Bacillales</taxon>
        <taxon>Bacillaceae</taxon>
        <taxon>Bacillus</taxon>
        <taxon>Bacillus cereus group</taxon>
    </lineage>
</organism>
<dbReference type="EMBL" id="CP001407">
    <property type="protein sequence ID" value="ACO30551.1"/>
    <property type="molecule type" value="Genomic_DNA"/>
</dbReference>
<dbReference type="AlphaFoldDB" id="A0A158RTM2"/>
<proteinExistence type="predicted"/>
<dbReference type="Pfam" id="PF13314">
    <property type="entry name" value="DUF4083"/>
    <property type="match status" value="1"/>
</dbReference>
<dbReference type="PATRIC" id="fig|572264.18.peg.2004"/>
<evidence type="ECO:0000256" key="1">
    <source>
        <dbReference type="SAM" id="Phobius"/>
    </source>
</evidence>
<name>A0A158RTM2_BACC3</name>
<feature type="transmembrane region" description="Helical" evidence="1">
    <location>
        <begin position="6"/>
        <end position="32"/>
    </location>
</feature>
<dbReference type="InterPro" id="IPR025143">
    <property type="entry name" value="DUF4083"/>
</dbReference>
<gene>
    <name evidence="2" type="ordered locus">BCA_2058</name>
</gene>
<evidence type="ECO:0000313" key="3">
    <source>
        <dbReference type="Proteomes" id="UP000002210"/>
    </source>
</evidence>
<sequence>MNFFESDIFTLIYTCLAIGLIVLFFLSFTLFIKRVLQSSAAKKTASDSYESEARSNY</sequence>
<evidence type="ECO:0008006" key="4">
    <source>
        <dbReference type="Google" id="ProtNLM"/>
    </source>
</evidence>